<evidence type="ECO:0000313" key="3">
    <source>
        <dbReference type="EMBL" id="KAJ3657687.1"/>
    </source>
</evidence>
<feature type="transmembrane region" description="Helical" evidence="1">
    <location>
        <begin position="71"/>
        <end position="97"/>
    </location>
</feature>
<keyword evidence="1" id="KW-0812">Transmembrane</keyword>
<feature type="transmembrane region" description="Helical" evidence="1">
    <location>
        <begin position="103"/>
        <end position="124"/>
    </location>
</feature>
<sequence>MRKNNCCVNFCVGMVIFLDIVGGLVKFIETLINATKMEGGEIAVQLVASFILLVSGIFLLIGAIKRKPKFVYAHIVIMVTCLILAVIGFVIMIFILASSPNGAVLMLILAGVYILRAGLEYTVYMFYKNMKHELVDVSKV</sequence>
<keyword evidence="4" id="KW-1185">Reference proteome</keyword>
<name>A0AA38IL56_9CUCU</name>
<accession>A0AA38IL56</accession>
<feature type="transmembrane region" description="Helical" evidence="1">
    <location>
        <begin position="7"/>
        <end position="28"/>
    </location>
</feature>
<protein>
    <submittedName>
        <fullName evidence="2">Uncharacterized protein</fullName>
    </submittedName>
</protein>
<organism evidence="2 4">
    <name type="scientific">Zophobas morio</name>
    <dbReference type="NCBI Taxonomy" id="2755281"/>
    <lineage>
        <taxon>Eukaryota</taxon>
        <taxon>Metazoa</taxon>
        <taxon>Ecdysozoa</taxon>
        <taxon>Arthropoda</taxon>
        <taxon>Hexapoda</taxon>
        <taxon>Insecta</taxon>
        <taxon>Pterygota</taxon>
        <taxon>Neoptera</taxon>
        <taxon>Endopterygota</taxon>
        <taxon>Coleoptera</taxon>
        <taxon>Polyphaga</taxon>
        <taxon>Cucujiformia</taxon>
        <taxon>Tenebrionidae</taxon>
        <taxon>Zophobas</taxon>
    </lineage>
</organism>
<dbReference type="EMBL" id="JALNTZ010000003">
    <property type="protein sequence ID" value="KAJ3657687.1"/>
    <property type="molecule type" value="Genomic_DNA"/>
</dbReference>
<keyword evidence="1" id="KW-1133">Transmembrane helix</keyword>
<keyword evidence="1" id="KW-0472">Membrane</keyword>
<dbReference type="EMBL" id="JALNTZ010000003">
    <property type="protein sequence ID" value="KAJ3657685.1"/>
    <property type="molecule type" value="Genomic_DNA"/>
</dbReference>
<dbReference type="AlphaFoldDB" id="A0AA38IL56"/>
<reference evidence="2" key="1">
    <citation type="journal article" date="2023" name="G3 (Bethesda)">
        <title>Whole genome assemblies of Zophobas morio and Tenebrio molitor.</title>
        <authorList>
            <person name="Kaur S."/>
            <person name="Stinson S.A."/>
            <person name="diCenzo G.C."/>
        </authorList>
    </citation>
    <scope>NUCLEOTIDE SEQUENCE</scope>
    <source>
        <strain evidence="2">QUZm001</strain>
    </source>
</reference>
<feature type="transmembrane region" description="Helical" evidence="1">
    <location>
        <begin position="43"/>
        <end position="64"/>
    </location>
</feature>
<proteinExistence type="predicted"/>
<evidence type="ECO:0000313" key="4">
    <source>
        <dbReference type="Proteomes" id="UP001168821"/>
    </source>
</evidence>
<comment type="caution">
    <text evidence="2">The sequence shown here is derived from an EMBL/GenBank/DDBJ whole genome shotgun (WGS) entry which is preliminary data.</text>
</comment>
<evidence type="ECO:0000256" key="1">
    <source>
        <dbReference type="SAM" id="Phobius"/>
    </source>
</evidence>
<dbReference type="Proteomes" id="UP001168821">
    <property type="component" value="Unassembled WGS sequence"/>
</dbReference>
<gene>
    <name evidence="2" type="ORF">Zmor_009472</name>
    <name evidence="3" type="ORF">Zmor_009474</name>
</gene>
<evidence type="ECO:0000313" key="2">
    <source>
        <dbReference type="EMBL" id="KAJ3657685.1"/>
    </source>
</evidence>